<comment type="caution">
    <text evidence="5">The sequence shown here is derived from an EMBL/GenBank/DDBJ whole genome shotgun (WGS) entry which is preliminary data.</text>
</comment>
<dbReference type="PROSITE" id="PS50217">
    <property type="entry name" value="BZIP"/>
    <property type="match status" value="1"/>
</dbReference>
<reference evidence="5" key="1">
    <citation type="submission" date="2020-04" db="EMBL/GenBank/DDBJ databases">
        <title>Genome Assembly and Annotation of Botryosphaeria dothidea sdau 11-99, a Latent Pathogen of Apple Fruit Ring Rot in China.</title>
        <authorList>
            <person name="Yu C."/>
            <person name="Diao Y."/>
            <person name="Lu Q."/>
            <person name="Zhao J."/>
            <person name="Cui S."/>
            <person name="Peng C."/>
            <person name="He B."/>
            <person name="Liu H."/>
        </authorList>
    </citation>
    <scope>NUCLEOTIDE SEQUENCE [LARGE SCALE GENOMIC DNA]</scope>
    <source>
        <strain evidence="5">Sdau11-99</strain>
    </source>
</reference>
<evidence type="ECO:0000256" key="3">
    <source>
        <dbReference type="SAM" id="MobiDB-lite"/>
    </source>
</evidence>
<dbReference type="PANTHER" id="PTHR40621:SF6">
    <property type="entry name" value="AP-1-LIKE TRANSCRIPTION FACTOR YAP1-RELATED"/>
    <property type="match status" value="1"/>
</dbReference>
<dbReference type="Proteomes" id="UP000572817">
    <property type="component" value="Unassembled WGS sequence"/>
</dbReference>
<sequence>MDFTAWNTALSASPTSEYFGSYEQSQSDVASNYATAISGWNPSHTDWRPPNSYPDQQLSDPRPARYPYQDTFGVLSATSYMDSSIFTAEKCSALSAAAPPQMLSPSPPSISASSHSSKSPRSSTSLGSGAKDPMGLDSGSRSYSESPPEEQKPTSSPSSPGSPDPEAPLNYAKERRRAQNRRAQQTHRERRAQRVKDLEVRVQELESLENILRAENGELKEELMRLEGA</sequence>
<feature type="compositionally biased region" description="Low complexity" evidence="3">
    <location>
        <begin position="109"/>
        <end position="128"/>
    </location>
</feature>
<dbReference type="PANTHER" id="PTHR40621">
    <property type="entry name" value="TRANSCRIPTION FACTOR KAPC-RELATED"/>
    <property type="match status" value="1"/>
</dbReference>
<organism evidence="5 6">
    <name type="scientific">Botryosphaeria dothidea</name>
    <dbReference type="NCBI Taxonomy" id="55169"/>
    <lineage>
        <taxon>Eukaryota</taxon>
        <taxon>Fungi</taxon>
        <taxon>Dikarya</taxon>
        <taxon>Ascomycota</taxon>
        <taxon>Pezizomycotina</taxon>
        <taxon>Dothideomycetes</taxon>
        <taxon>Dothideomycetes incertae sedis</taxon>
        <taxon>Botryosphaeriales</taxon>
        <taxon>Botryosphaeriaceae</taxon>
        <taxon>Botryosphaeria</taxon>
    </lineage>
</organism>
<dbReference type="GO" id="GO:0001228">
    <property type="term" value="F:DNA-binding transcription activator activity, RNA polymerase II-specific"/>
    <property type="evidence" value="ECO:0007669"/>
    <property type="project" value="TreeGrafter"/>
</dbReference>
<proteinExistence type="predicted"/>
<keyword evidence="6" id="KW-1185">Reference proteome</keyword>
<protein>
    <recommendedName>
        <fullName evidence="4">BZIP domain-containing protein</fullName>
    </recommendedName>
</protein>
<dbReference type="InterPro" id="IPR046347">
    <property type="entry name" value="bZIP_sf"/>
</dbReference>
<dbReference type="Pfam" id="PF00170">
    <property type="entry name" value="bZIP_1"/>
    <property type="match status" value="1"/>
</dbReference>
<accession>A0A8H4IUP8</accession>
<dbReference type="GO" id="GO:0090575">
    <property type="term" value="C:RNA polymerase II transcription regulator complex"/>
    <property type="evidence" value="ECO:0007669"/>
    <property type="project" value="TreeGrafter"/>
</dbReference>
<evidence type="ECO:0000313" key="6">
    <source>
        <dbReference type="Proteomes" id="UP000572817"/>
    </source>
</evidence>
<dbReference type="Gene3D" id="1.20.5.170">
    <property type="match status" value="1"/>
</dbReference>
<dbReference type="PROSITE" id="PS00036">
    <property type="entry name" value="BZIP_BASIC"/>
    <property type="match status" value="1"/>
</dbReference>
<dbReference type="AlphaFoldDB" id="A0A8H4IUP8"/>
<comment type="subcellular location">
    <subcellularLocation>
        <location evidence="1">Nucleus</location>
    </subcellularLocation>
</comment>
<dbReference type="InterPro" id="IPR004827">
    <property type="entry name" value="bZIP"/>
</dbReference>
<keyword evidence="2" id="KW-0539">Nucleus</keyword>
<dbReference type="SUPFAM" id="SSF57959">
    <property type="entry name" value="Leucine zipper domain"/>
    <property type="match status" value="1"/>
</dbReference>
<evidence type="ECO:0000259" key="4">
    <source>
        <dbReference type="PROSITE" id="PS50217"/>
    </source>
</evidence>
<evidence type="ECO:0000256" key="1">
    <source>
        <dbReference type="ARBA" id="ARBA00004123"/>
    </source>
</evidence>
<feature type="domain" description="BZIP" evidence="4">
    <location>
        <begin position="170"/>
        <end position="229"/>
    </location>
</feature>
<evidence type="ECO:0000256" key="2">
    <source>
        <dbReference type="ARBA" id="ARBA00023242"/>
    </source>
</evidence>
<dbReference type="GO" id="GO:0000976">
    <property type="term" value="F:transcription cis-regulatory region binding"/>
    <property type="evidence" value="ECO:0007669"/>
    <property type="project" value="InterPro"/>
</dbReference>
<dbReference type="EMBL" id="WWBZ02000022">
    <property type="protein sequence ID" value="KAF4307499.1"/>
    <property type="molecule type" value="Genomic_DNA"/>
</dbReference>
<name>A0A8H4IUP8_9PEZI</name>
<evidence type="ECO:0000313" key="5">
    <source>
        <dbReference type="EMBL" id="KAF4307499.1"/>
    </source>
</evidence>
<feature type="compositionally biased region" description="Basic residues" evidence="3">
    <location>
        <begin position="174"/>
        <end position="191"/>
    </location>
</feature>
<dbReference type="SMART" id="SM00338">
    <property type="entry name" value="BRLZ"/>
    <property type="match status" value="1"/>
</dbReference>
<gene>
    <name evidence="5" type="ORF">GTA08_BOTSDO04494</name>
</gene>
<dbReference type="InterPro" id="IPR050936">
    <property type="entry name" value="AP-1-like"/>
</dbReference>
<feature type="region of interest" description="Disordered" evidence="3">
    <location>
        <begin position="97"/>
        <end position="195"/>
    </location>
</feature>
<feature type="region of interest" description="Disordered" evidence="3">
    <location>
        <begin position="40"/>
        <end position="65"/>
    </location>
</feature>